<name>A0A2W7JUK5_9FLAO</name>
<accession>A0A2W7JUK5</accession>
<dbReference type="Proteomes" id="UP000249542">
    <property type="component" value="Unassembled WGS sequence"/>
</dbReference>
<sequence>MNLQSHLTNSNILKKTVLFLFISLLLCSCVSDKYTAKNISFRTNEKDFRDQFKDAQQAKLSWFFKSGYIDGELKTSQSINLELYYANDIIMTEDFIENKLQLAQEVSNTEIINKTEFDSLNVKIYNGSSLLGERREKINLLKDNS</sequence>
<protein>
    <submittedName>
        <fullName evidence="1">Uncharacterized protein</fullName>
    </submittedName>
</protein>
<evidence type="ECO:0000313" key="2">
    <source>
        <dbReference type="Proteomes" id="UP000249542"/>
    </source>
</evidence>
<organism evidence="1 2">
    <name type="scientific">Mesonia algae</name>
    <dbReference type="NCBI Taxonomy" id="213248"/>
    <lineage>
        <taxon>Bacteria</taxon>
        <taxon>Pseudomonadati</taxon>
        <taxon>Bacteroidota</taxon>
        <taxon>Flavobacteriia</taxon>
        <taxon>Flavobacteriales</taxon>
        <taxon>Flavobacteriaceae</taxon>
        <taxon>Mesonia</taxon>
    </lineage>
</organism>
<dbReference type="EMBL" id="QKYV01000006">
    <property type="protein sequence ID" value="PZW39130.1"/>
    <property type="molecule type" value="Genomic_DNA"/>
</dbReference>
<dbReference type="AlphaFoldDB" id="A0A2W7JUK5"/>
<evidence type="ECO:0000313" key="1">
    <source>
        <dbReference type="EMBL" id="PZW39130.1"/>
    </source>
</evidence>
<keyword evidence="2" id="KW-1185">Reference proteome</keyword>
<gene>
    <name evidence="1" type="ORF">LX95_02271</name>
</gene>
<proteinExistence type="predicted"/>
<dbReference type="RefSeq" id="WP_111541552.1">
    <property type="nucleotide sequence ID" value="NZ_QKYV01000006.1"/>
</dbReference>
<reference evidence="1 2" key="1">
    <citation type="submission" date="2018-06" db="EMBL/GenBank/DDBJ databases">
        <title>Genomic Encyclopedia of Archaeal and Bacterial Type Strains, Phase II (KMG-II): from individual species to whole genera.</title>
        <authorList>
            <person name="Goeker M."/>
        </authorList>
    </citation>
    <scope>NUCLEOTIDE SEQUENCE [LARGE SCALE GENOMIC DNA]</scope>
    <source>
        <strain evidence="1 2">DSM 15361</strain>
    </source>
</reference>
<comment type="caution">
    <text evidence="1">The sequence shown here is derived from an EMBL/GenBank/DDBJ whole genome shotgun (WGS) entry which is preliminary data.</text>
</comment>